<dbReference type="EMBL" id="JAPFFF010000056">
    <property type="protein sequence ID" value="KAK8838180.1"/>
    <property type="molecule type" value="Genomic_DNA"/>
</dbReference>
<keyword evidence="3" id="KW-1185">Reference proteome</keyword>
<proteinExistence type="predicted"/>
<accession>A0ABR2GW74</accession>
<organism evidence="2 3">
    <name type="scientific">Tritrichomonas musculus</name>
    <dbReference type="NCBI Taxonomy" id="1915356"/>
    <lineage>
        <taxon>Eukaryota</taxon>
        <taxon>Metamonada</taxon>
        <taxon>Parabasalia</taxon>
        <taxon>Tritrichomonadida</taxon>
        <taxon>Tritrichomonadidae</taxon>
        <taxon>Tritrichomonas</taxon>
    </lineage>
</organism>
<reference evidence="2 3" key="1">
    <citation type="submission" date="2024-04" db="EMBL/GenBank/DDBJ databases">
        <title>Tritrichomonas musculus Genome.</title>
        <authorList>
            <person name="Alves-Ferreira E."/>
            <person name="Grigg M."/>
            <person name="Lorenzi H."/>
            <person name="Galac M."/>
        </authorList>
    </citation>
    <scope>NUCLEOTIDE SEQUENCE [LARGE SCALE GENOMIC DNA]</scope>
    <source>
        <strain evidence="2 3">EAF2021</strain>
    </source>
</reference>
<evidence type="ECO:0000313" key="2">
    <source>
        <dbReference type="EMBL" id="KAK8838180.1"/>
    </source>
</evidence>
<comment type="caution">
    <text evidence="2">The sequence shown here is derived from an EMBL/GenBank/DDBJ whole genome shotgun (WGS) entry which is preliminary data.</text>
</comment>
<evidence type="ECO:0000256" key="1">
    <source>
        <dbReference type="SAM" id="MobiDB-lite"/>
    </source>
</evidence>
<dbReference type="Proteomes" id="UP001470230">
    <property type="component" value="Unassembled WGS sequence"/>
</dbReference>
<feature type="region of interest" description="Disordered" evidence="1">
    <location>
        <begin position="548"/>
        <end position="618"/>
    </location>
</feature>
<feature type="compositionally biased region" description="Low complexity" evidence="1">
    <location>
        <begin position="586"/>
        <end position="606"/>
    </location>
</feature>
<feature type="compositionally biased region" description="Low complexity" evidence="1">
    <location>
        <begin position="550"/>
        <end position="576"/>
    </location>
</feature>
<gene>
    <name evidence="2" type="ORF">M9Y10_035597</name>
</gene>
<evidence type="ECO:0000313" key="3">
    <source>
        <dbReference type="Proteomes" id="UP001470230"/>
    </source>
</evidence>
<name>A0ABR2GW74_9EUKA</name>
<sequence length="618" mass="70256">MFYREDQNEFINKVKQPDCKLTEILKDTRLNYAVRFEVPEIINYLFDHLSELIDISISESELSMASRGILFDLADQFPLNMSESTIFHNKMNTILSNDPISRISIVVLSRVILSIGKSENYNIMSNLSENQFFFPKFCQLIGNDSVYETLMALASNDHQSISAFFEDLNASAVLFNLIEKSPPSSQDKLFLIISEIILHTDTESTLIASLADNEHASKTFDYATKNVNSNVRFGAFSLLIALCGKKNQANDSYSSNDNEDEGIIFNNATMEFMLDHFDNLCEYISKLTTFDASSSKAVELLLILIKSKKAAKTSPKTFESVNGLLDQFFSNPIQTKLHASCLVFLYAICDTPVSVKNINLKNRILNAWLITKHDNKSSFWGYIFKFAEIVLDLGDDDSNDDNNEETDWDHFIQDYTIYKQVINNSYGGDLPVDSFDNFDEIEGEVRIDDELRENEDFIDDELQVVCVDDNDDDNVGSDLCQADLNQMELDLKNDEDLDHFIISKPKNDPRSPWAKEILDDLNDDFFIPKKERTANDVNWANQILQELQADDLNGSSDNNNDNDNENNSNNNNSDNVNDNKIEDNENNSNNNENNSNLSDEVNDSNNANDKNTDENSIN</sequence>
<protein>
    <submittedName>
        <fullName evidence="2">Uncharacterized protein</fullName>
    </submittedName>
</protein>